<evidence type="ECO:0000313" key="4">
    <source>
        <dbReference type="Proteomes" id="UP000575083"/>
    </source>
</evidence>
<dbReference type="PROSITE" id="PS50011">
    <property type="entry name" value="PROTEIN_KINASE_DOM"/>
    <property type="match status" value="1"/>
</dbReference>
<dbReference type="InterPro" id="IPR041679">
    <property type="entry name" value="DNA2/NAM7-like_C"/>
</dbReference>
<keyword evidence="1" id="KW-0175">Coiled coil</keyword>
<dbReference type="InterPro" id="IPR011009">
    <property type="entry name" value="Kinase-like_dom_sf"/>
</dbReference>
<dbReference type="Pfam" id="PF18741">
    <property type="entry name" value="MTES_1575"/>
    <property type="match status" value="1"/>
</dbReference>
<dbReference type="InterPro" id="IPR025103">
    <property type="entry name" value="DUF4011"/>
</dbReference>
<dbReference type="SMART" id="SM00220">
    <property type="entry name" value="S_TKc"/>
    <property type="match status" value="1"/>
</dbReference>
<dbReference type="InterPro" id="IPR000719">
    <property type="entry name" value="Prot_kinase_dom"/>
</dbReference>
<dbReference type="CDD" id="cd18808">
    <property type="entry name" value="SF1_C_Upf1"/>
    <property type="match status" value="1"/>
</dbReference>
<evidence type="ECO:0000256" key="1">
    <source>
        <dbReference type="SAM" id="Coils"/>
    </source>
</evidence>
<dbReference type="PANTHER" id="PTHR10887:SF495">
    <property type="entry name" value="HELICASE SENATAXIN ISOFORM X1-RELATED"/>
    <property type="match status" value="1"/>
</dbReference>
<dbReference type="EMBL" id="JACHLK010000002">
    <property type="protein sequence ID" value="MBB6558868.1"/>
    <property type="molecule type" value="Genomic_DNA"/>
</dbReference>
<dbReference type="InterPro" id="IPR049468">
    <property type="entry name" value="Restrct_endonuc-II-like_dom"/>
</dbReference>
<dbReference type="Gene3D" id="1.10.510.10">
    <property type="entry name" value="Transferase(Phosphotransferase) domain 1"/>
    <property type="match status" value="1"/>
</dbReference>
<dbReference type="InterPro" id="IPR047187">
    <property type="entry name" value="SF1_C_Upf1"/>
</dbReference>
<feature type="domain" description="Protein kinase" evidence="2">
    <location>
        <begin position="113"/>
        <end position="355"/>
    </location>
</feature>
<name>A0A7X0U8D9_9BURK</name>
<dbReference type="InterPro" id="IPR041677">
    <property type="entry name" value="DNA2/NAM7_AAA_11"/>
</dbReference>
<reference evidence="3 4" key="1">
    <citation type="submission" date="2020-08" db="EMBL/GenBank/DDBJ databases">
        <title>Functional genomics of gut bacteria from endangered species of beetles.</title>
        <authorList>
            <person name="Carlos-Shanley C."/>
        </authorList>
    </citation>
    <scope>NUCLEOTIDE SEQUENCE [LARGE SCALE GENOMIC DNA]</scope>
    <source>
        <strain evidence="3 4">S00198</strain>
    </source>
</reference>
<evidence type="ECO:0000313" key="3">
    <source>
        <dbReference type="EMBL" id="MBB6558868.1"/>
    </source>
</evidence>
<dbReference type="Pfam" id="PF13086">
    <property type="entry name" value="AAA_11"/>
    <property type="match status" value="1"/>
</dbReference>
<dbReference type="InterPro" id="IPR045055">
    <property type="entry name" value="DNA2/NAM7-like"/>
</dbReference>
<protein>
    <submittedName>
        <fullName evidence="3">DNA polymerase III delta prime subunit</fullName>
    </submittedName>
</protein>
<gene>
    <name evidence="3" type="ORF">HNP48_001532</name>
</gene>
<dbReference type="GO" id="GO:0004672">
    <property type="term" value="F:protein kinase activity"/>
    <property type="evidence" value="ECO:0007669"/>
    <property type="project" value="InterPro"/>
</dbReference>
<dbReference type="GO" id="GO:0004386">
    <property type="term" value="F:helicase activity"/>
    <property type="evidence" value="ECO:0007669"/>
    <property type="project" value="InterPro"/>
</dbReference>
<dbReference type="PANTHER" id="PTHR10887">
    <property type="entry name" value="DNA2/NAM7 HELICASE FAMILY"/>
    <property type="match status" value="1"/>
</dbReference>
<proteinExistence type="predicted"/>
<dbReference type="SUPFAM" id="SSF56112">
    <property type="entry name" value="Protein kinase-like (PK-like)"/>
    <property type="match status" value="1"/>
</dbReference>
<keyword evidence="4" id="KW-1185">Reference proteome</keyword>
<accession>A0A7X0U8D9</accession>
<organism evidence="3 4">
    <name type="scientific">Acidovorax soli</name>
    <dbReference type="NCBI Taxonomy" id="592050"/>
    <lineage>
        <taxon>Bacteria</taxon>
        <taxon>Pseudomonadati</taxon>
        <taxon>Pseudomonadota</taxon>
        <taxon>Betaproteobacteria</taxon>
        <taxon>Burkholderiales</taxon>
        <taxon>Comamonadaceae</taxon>
        <taxon>Acidovorax</taxon>
    </lineage>
</organism>
<dbReference type="Proteomes" id="UP000575083">
    <property type="component" value="Unassembled WGS sequence"/>
</dbReference>
<dbReference type="Gene3D" id="3.40.50.300">
    <property type="entry name" value="P-loop containing nucleotide triphosphate hydrolases"/>
    <property type="match status" value="3"/>
</dbReference>
<dbReference type="GO" id="GO:0005524">
    <property type="term" value="F:ATP binding"/>
    <property type="evidence" value="ECO:0007669"/>
    <property type="project" value="InterPro"/>
</dbReference>
<dbReference type="RefSeq" id="WP_184856278.1">
    <property type="nucleotide sequence ID" value="NZ_JACHLK010000002.1"/>
</dbReference>
<dbReference type="Pfam" id="PF13087">
    <property type="entry name" value="AAA_12"/>
    <property type="match status" value="1"/>
</dbReference>
<dbReference type="InterPro" id="IPR027417">
    <property type="entry name" value="P-loop_NTPase"/>
</dbReference>
<feature type="coiled-coil region" evidence="1">
    <location>
        <begin position="1061"/>
        <end position="1095"/>
    </location>
</feature>
<comment type="caution">
    <text evidence="3">The sequence shown here is derived from an EMBL/GenBank/DDBJ whole genome shotgun (WGS) entry which is preliminary data.</text>
</comment>
<dbReference type="Pfam" id="PF13195">
    <property type="entry name" value="DUF4011"/>
    <property type="match status" value="1"/>
</dbReference>
<dbReference type="Pfam" id="PF00069">
    <property type="entry name" value="Pkinase"/>
    <property type="match status" value="1"/>
</dbReference>
<sequence>MIRFCPNCKTERPLTELFCEGTLSGSSCEWSLSDEPIRNEGWRPTVITTETEQTPVQPAVDQHCVNGHAMAEDDFICLSCGADRVASAPPSAAPVPPTEEVQLQNTTSSIEGWRLIRQLSSTPRVRDRYIAQHEGSGDTGVLTLYHHGAEPDTAVYEVLRRLPHDHVPRLLATGRWDDRAYEVSEELTGGALSDLGIVATDLEAIRHIVSEVGKALHAFSEVGLRHRDIRPATLLVRNRDPLDLVVGAFGSARLSEFDLDIVSPLEVTRYMAPEVVAGGVAAASDWWSLGMVLLEQVTKGACFEGINDHAFLIHVLANGVPLPEDLPPSLDLLFRGLLARDRLKRWQWEQARAWLNDEPVEAEPRESAVGANENSAASLDLNGRRHRMPGQFALAAAEASNWDQARDHLVRGAIATSAQEASVQPRQLAALRQITQNDAIDDDFKLMLALKVLNAEMPLIHRGHIVTPRWLLDHPLEGYELISGTIPTFLERLDTESWILRLKTRSEAVRRRAKNLSIEIDEDSLRIYVLTTSKAKLAAAWEERRRLFPDTPHSGLQSIAEKSAISEEDLIVLLSATLGSMTSLEQVIGESRQLAAQAGLRTFNEEDASAHALLPRLELSHRLNERIAGFATCPYPILNEWAEDFRIERRIALPRALALMSVPAAEWAAPQKQQYISQILEFFEKRVAGAVLRGPLVRMTIGTSTARVDLHELGTARAPAAAMLDHLLLRNQQSVSVDPAAFGGEGSTEYRLQSLARHTTLYRRDTGIDGLYLGFPFLLAQDGRASTRTRIAPVLLWPIQLKHEVGSRGIASLAFDGDREEVRLNPALEAILGPEKAKQWRQAAEELLSRSAFDAADVMDMFGQLSDPRSRALRALPRPSTSLTARTTALECSAVLFHVTFMGQAIGEDLRNLKGFSPAGTGLETALRLRSNGKPEEQQAVVPQGQHRELDRFFTVSSDPSQEAAVLQARNGPGLLIEGPPGTGKSQTIVNIVGDAIGRQKSLLIVCQKHAALEVVQKRLVAEGLGDRIVMVNDVNSDRGPIIKAVREQLEALHRRGADPLVSVRRKREDTAARIESLEGELDRHHTALHRVDEQTGLSYRTLLGELIALETPEAPLDIPALRTPLQSLSTGALAALEEEIAPIARLWLPARYEGSALSSLLPFAADKATQADFMESFGKFQQAEKLRTEVLLTRPSAFEVEDPGPHRTWLAAYGQQFLDLPDFQRGLLAKWLPLFRPDGTNTRGGRLIAELQDVSAQLKSIASLHHDKTLSKQLSKVTDAEITTLINNGTEATSPAAWWQIFNLGRHMRKSQVQKYLKAQGEATSNQRIEELVRAAQLELQWRPLRLRLSKLHQELQLPAIAPDAGPSLLSDSGATLQVVTKVAELAKHLAAAPWADKLDAAALQASRDAILKMYASFDAAFARFEVRMASAQALKGLVSWMEDTWIKSCGEAIARNEPNQARLETISNALPSLAHYQLFRGRAQRLSPVAMSTLGLLRTKEQLLDAMHPTLLEREVRRLLNREARLGWKRRLEQADPDLHLEHAEIDIKVASLAALDQEMRALNRQLLKDDFDVANIRPVADWEDITRLTGQRARRLREFIELGAPLGLMKLRPIWLMNPDVASRVLPLKAALFDSVIYDEASQMPVEHALPTLFRGGVSIVSGDEKQMPPTAFFSSKVESDEAEAFDGEMPNEDASEEERDAFEETWNRREIKDCPDLLQLSRSNLPNSTLQIHYRSAYRELIGYSNACFYGNHLSVPVRHPEATVRQARPIEVIQVNTVYQDQTNPGEAQRVVEVLAELWKQPALERPSVGVVTFNRKQADLVEDLLEQRAELDPEFREAYRQESERVEAGEDMGVFVKNVENVQGDERDIIVFSSTFGRNSQGTFRRSFGVLGQKGGERRLNVAVTRARRKIILITSMPVPEVSDLLNTHRPPSTPRDFLQGYLEYARSVSSAEFNSSRALLQRMMVRRDGRAAQQAQSSEDGFSESVAEFIAGLGWRVVKSPDQDAFGLDFAIEDPQTGLFAIGIECDAPRHGLLASARAREVWRPSVLRRAIPKLHRVSSYAWYHAPEDERQRLREAIESVLKTKEAA</sequence>
<evidence type="ECO:0000259" key="2">
    <source>
        <dbReference type="PROSITE" id="PS50011"/>
    </source>
</evidence>
<dbReference type="SUPFAM" id="SSF52540">
    <property type="entry name" value="P-loop containing nucleoside triphosphate hydrolases"/>
    <property type="match status" value="1"/>
</dbReference>